<feature type="signal peptide" evidence="1">
    <location>
        <begin position="1"/>
        <end position="24"/>
    </location>
</feature>
<dbReference type="EMBL" id="FJ842104">
    <property type="protein sequence ID" value="ACO24832.1"/>
    <property type="molecule type" value="mRNA"/>
</dbReference>
<sequence length="116" mass="13115">MAVKFHLCLLLIIVVGMGAHVAFADKPLCDLPHGTCYYYKDPCPDNMPVDCSEEFYCTLETNKCCCNEPPPTERPLCDLPHGTCYYHKDPCPDNMPVDCSQDFKCTLDTNKCCCYE</sequence>
<keyword evidence="1" id="KW-0732">Signal</keyword>
<feature type="chain" id="PRO_5002911260" evidence="1">
    <location>
        <begin position="25"/>
        <end position="116"/>
    </location>
</feature>
<reference evidence="2" key="1">
    <citation type="journal article" date="2009" name="PLoS ONE">
        <title>Identification and gene expression analysis of a taxonomically restricted cysteine-rich protein family in reef-building corals.</title>
        <authorList>
            <person name="Sunagawa S."/>
            <person name="DeSalvo M.K."/>
            <person name="Voolstra C.R."/>
            <person name="Reyes-Bermudez A."/>
            <person name="Medina M."/>
        </authorList>
    </citation>
    <scope>NUCLEOTIDE SEQUENCE</scope>
</reference>
<evidence type="ECO:0000313" key="2">
    <source>
        <dbReference type="EMBL" id="ACO24832.1"/>
    </source>
</evidence>
<name>C1KIZ1_ORBFA</name>
<proteinExistence type="evidence at transcript level"/>
<protein>
    <submittedName>
        <fullName evidence="2">Small cysteine-rich protein 3a</fullName>
    </submittedName>
</protein>
<gene>
    <name evidence="2" type="primary">SCRiP3a</name>
</gene>
<evidence type="ECO:0000256" key="1">
    <source>
        <dbReference type="SAM" id="SignalP"/>
    </source>
</evidence>
<dbReference type="AlphaFoldDB" id="C1KIZ1"/>
<organism evidence="2">
    <name type="scientific">Orbicella faveolata</name>
    <name type="common">Mountainous star coral</name>
    <name type="synonym">Montastraea faveolata</name>
    <dbReference type="NCBI Taxonomy" id="48498"/>
    <lineage>
        <taxon>Eukaryota</taxon>
        <taxon>Metazoa</taxon>
        <taxon>Cnidaria</taxon>
        <taxon>Anthozoa</taxon>
        <taxon>Hexacorallia</taxon>
        <taxon>Scleractinia</taxon>
        <taxon>Faviina</taxon>
        <taxon>Merulinidae</taxon>
        <taxon>Orbicella</taxon>
    </lineage>
</organism>
<accession>C1KIZ1</accession>